<dbReference type="Proteomes" id="UP001524478">
    <property type="component" value="Unassembled WGS sequence"/>
</dbReference>
<evidence type="ECO:0000313" key="1">
    <source>
        <dbReference type="EMBL" id="MCQ4925065.1"/>
    </source>
</evidence>
<reference evidence="1 2" key="1">
    <citation type="submission" date="2022-06" db="EMBL/GenBank/DDBJ databases">
        <title>Isolation of gut microbiota from human fecal samples.</title>
        <authorList>
            <person name="Pamer E.G."/>
            <person name="Barat B."/>
            <person name="Waligurski E."/>
            <person name="Medina S."/>
            <person name="Paddock L."/>
            <person name="Mostad J."/>
        </authorList>
    </citation>
    <scope>NUCLEOTIDE SEQUENCE [LARGE SCALE GENOMIC DNA]</scope>
    <source>
        <strain evidence="1 2">DFI.7.95</strain>
    </source>
</reference>
<gene>
    <name evidence="1" type="ORF">NE686_18330</name>
</gene>
<dbReference type="RefSeq" id="WP_256312656.1">
    <property type="nucleotide sequence ID" value="NZ_JANGAC010000017.1"/>
</dbReference>
<comment type="caution">
    <text evidence="1">The sequence shown here is derived from an EMBL/GenBank/DDBJ whole genome shotgun (WGS) entry which is preliminary data.</text>
</comment>
<accession>A0ABT1SFL3</accession>
<organism evidence="1 2">
    <name type="scientific">Tissierella carlieri</name>
    <dbReference type="NCBI Taxonomy" id="689904"/>
    <lineage>
        <taxon>Bacteria</taxon>
        <taxon>Bacillati</taxon>
        <taxon>Bacillota</taxon>
        <taxon>Tissierellia</taxon>
        <taxon>Tissierellales</taxon>
        <taxon>Tissierellaceae</taxon>
        <taxon>Tissierella</taxon>
    </lineage>
</organism>
<name>A0ABT1SFL3_9FIRM</name>
<keyword evidence="2" id="KW-1185">Reference proteome</keyword>
<evidence type="ECO:0000313" key="2">
    <source>
        <dbReference type="Proteomes" id="UP001524478"/>
    </source>
</evidence>
<dbReference type="EMBL" id="JANGAC010000017">
    <property type="protein sequence ID" value="MCQ4925065.1"/>
    <property type="molecule type" value="Genomic_DNA"/>
</dbReference>
<proteinExistence type="predicted"/>
<protein>
    <submittedName>
        <fullName evidence="1">Uncharacterized protein</fullName>
    </submittedName>
</protein>
<sequence>MKIIILTVLAIGVLIARNLNVSYKGSFLKFKITTSSKIEKNN</sequence>